<keyword evidence="1" id="KW-0812">Transmembrane</keyword>
<protein>
    <submittedName>
        <fullName evidence="3">CAAX amino terminal protease family protein</fullName>
    </submittedName>
</protein>
<feature type="domain" description="CAAX prenyl protease 2/Lysostaphin resistance protein A-like" evidence="2">
    <location>
        <begin position="180"/>
        <end position="270"/>
    </location>
</feature>
<dbReference type="GO" id="GO:0080120">
    <property type="term" value="P:CAAX-box protein maturation"/>
    <property type="evidence" value="ECO:0007669"/>
    <property type="project" value="UniProtKB-ARBA"/>
</dbReference>
<sequence length="282" mass="30334">MLAGRLRLPMMLPAPVELASFGWLAIALLLQCLGLPRSSMLAGLGAIGLALLCGLLQPLGLLALAVAGSLSYVVYRFPRPEWRVLWLALLLALALHALPGFDNPLLWQGRATPDSQVYRLLWSFDKGVAGWLLLLGLHDAPHRGRAWGGAVAAVGLLLLMLVLALAQESGMITYAPKLPAWLLPWLFANFFLTALPEEALFRHGLQRWLENRVEPLPALIAASLLFGAAHVAGGWGWVGLATLAGLGYGLVYAATRQVALAALAHLAFNTAHLLLFTYPRPG</sequence>
<evidence type="ECO:0000313" key="4">
    <source>
        <dbReference type="Proteomes" id="UP000198290"/>
    </source>
</evidence>
<proteinExistence type="predicted"/>
<feature type="transmembrane region" description="Helical" evidence="1">
    <location>
        <begin position="146"/>
        <end position="166"/>
    </location>
</feature>
<dbReference type="Proteomes" id="UP000198290">
    <property type="component" value="Chromosome"/>
</dbReference>
<keyword evidence="4" id="KW-1185">Reference proteome</keyword>
<reference evidence="4" key="3">
    <citation type="journal article" date="2017" name="Plant Physiol. Biochem.">
        <title>Differential oxidative and antioxidative response of duckweed Lemna minor toward plant growth promoting/inhibiting bacteria.</title>
        <authorList>
            <person name="Ishizawa H."/>
            <person name="Kuroda M."/>
            <person name="Morikawa M."/>
            <person name="Ike M."/>
        </authorList>
    </citation>
    <scope>NUCLEOTIDE SEQUENCE [LARGE SCALE GENOMIC DNA]</scope>
    <source>
        <strain evidence="4">H3</strain>
    </source>
</reference>
<dbReference type="EMBL" id="AP018823">
    <property type="protein sequence ID" value="BBF87850.1"/>
    <property type="molecule type" value="Genomic_DNA"/>
</dbReference>
<name>A0A3G9GIY0_9NEIS</name>
<accession>A0A3G9GIY0</accession>
<dbReference type="KEGG" id="amah:DLM_4278"/>
<evidence type="ECO:0000256" key="1">
    <source>
        <dbReference type="SAM" id="Phobius"/>
    </source>
</evidence>
<dbReference type="AlphaFoldDB" id="A0A3G9GIY0"/>
<keyword evidence="3" id="KW-0645">Protease</keyword>
<gene>
    <name evidence="3" type="ORF">DLM_4278</name>
</gene>
<keyword evidence="1" id="KW-0472">Membrane</keyword>
<evidence type="ECO:0000259" key="2">
    <source>
        <dbReference type="Pfam" id="PF02517"/>
    </source>
</evidence>
<reference evidence="4" key="1">
    <citation type="journal article" date="2017" name="Biotechnol. Biofuels">
        <title>Evaluation of environmental bacterial communities as a factor affecting the growth of duckweed Lemna minor.</title>
        <authorList>
            <person name="Ishizawa H."/>
            <person name="Kuroda M."/>
            <person name="Morikawa M."/>
            <person name="Ike M."/>
        </authorList>
    </citation>
    <scope>NUCLEOTIDE SEQUENCE [LARGE SCALE GENOMIC DNA]</scope>
    <source>
        <strain evidence="4">H3</strain>
    </source>
</reference>
<reference evidence="3 4" key="2">
    <citation type="journal article" date="2017" name="Genome Announc.">
        <title>Draft genome sequence of Aquitalea magnusonii strain H3, a plant growth-promoting bacterium of duckweed Lemna minor.</title>
        <authorList>
            <person name="Ishizawa H."/>
            <person name="Kuroda M."/>
            <person name="Ike M."/>
        </authorList>
    </citation>
    <scope>NUCLEOTIDE SEQUENCE [LARGE SCALE GENOMIC DNA]</scope>
    <source>
        <strain evidence="3 4">H3</strain>
    </source>
</reference>
<evidence type="ECO:0000313" key="3">
    <source>
        <dbReference type="EMBL" id="BBF87850.1"/>
    </source>
</evidence>
<dbReference type="GO" id="GO:0006508">
    <property type="term" value="P:proteolysis"/>
    <property type="evidence" value="ECO:0007669"/>
    <property type="project" value="UniProtKB-KW"/>
</dbReference>
<feature type="transmembrane region" description="Helical" evidence="1">
    <location>
        <begin position="44"/>
        <end position="75"/>
    </location>
</feature>
<dbReference type="STRING" id="332411.VI06_08850"/>
<organism evidence="3 4">
    <name type="scientific">Aquitalea magnusonii</name>
    <dbReference type="NCBI Taxonomy" id="332411"/>
    <lineage>
        <taxon>Bacteria</taxon>
        <taxon>Pseudomonadati</taxon>
        <taxon>Pseudomonadota</taxon>
        <taxon>Betaproteobacteria</taxon>
        <taxon>Neisseriales</taxon>
        <taxon>Chromobacteriaceae</taxon>
        <taxon>Aquitalea</taxon>
    </lineage>
</organism>
<dbReference type="GO" id="GO:0004175">
    <property type="term" value="F:endopeptidase activity"/>
    <property type="evidence" value="ECO:0007669"/>
    <property type="project" value="UniProtKB-ARBA"/>
</dbReference>
<keyword evidence="3" id="KW-0378">Hydrolase</keyword>
<dbReference type="Pfam" id="PF02517">
    <property type="entry name" value="Rce1-like"/>
    <property type="match status" value="1"/>
</dbReference>
<feature type="transmembrane region" description="Helical" evidence="1">
    <location>
        <begin position="258"/>
        <end position="278"/>
    </location>
</feature>
<keyword evidence="1" id="KW-1133">Transmembrane helix</keyword>
<feature type="transmembrane region" description="Helical" evidence="1">
    <location>
        <begin position="178"/>
        <end position="195"/>
    </location>
</feature>
<feature type="transmembrane region" description="Helical" evidence="1">
    <location>
        <begin position="82"/>
        <end position="100"/>
    </location>
</feature>
<dbReference type="InterPro" id="IPR003675">
    <property type="entry name" value="Rce1/LyrA-like_dom"/>
</dbReference>